<evidence type="ECO:0000313" key="1">
    <source>
        <dbReference type="EMBL" id="CDG22237.1"/>
    </source>
</evidence>
<dbReference type="EMBL" id="FO704551">
    <property type="protein sequence ID" value="CDG22237.1"/>
    <property type="molecule type" value="Genomic_DNA"/>
</dbReference>
<dbReference type="OrthoDB" id="9255595at2"/>
<proteinExistence type="predicted"/>
<keyword evidence="2" id="KW-1185">Reference proteome</keyword>
<protein>
    <submittedName>
        <fullName evidence="1">Uncharacterized protein</fullName>
    </submittedName>
</protein>
<dbReference type="RefSeq" id="WP_045959224.1">
    <property type="nucleotide sequence ID" value="NZ_FO704551.1"/>
</dbReference>
<dbReference type="HOGENOM" id="CLU_908968_0_0_6"/>
<evidence type="ECO:0000313" key="2">
    <source>
        <dbReference type="Proteomes" id="UP000032735"/>
    </source>
</evidence>
<name>A0A068R4T6_9GAMM</name>
<dbReference type="STRING" id="1354304.XPG1_2585"/>
<dbReference type="Proteomes" id="UP000032735">
    <property type="component" value="Chromosome"/>
</dbReference>
<gene>
    <name evidence="1" type="ORF">XPG1_2585</name>
</gene>
<organism evidence="1 2">
    <name type="scientific">Xenorhabdus poinarii G6</name>
    <dbReference type="NCBI Taxonomy" id="1354304"/>
    <lineage>
        <taxon>Bacteria</taxon>
        <taxon>Pseudomonadati</taxon>
        <taxon>Pseudomonadota</taxon>
        <taxon>Gammaproteobacteria</taxon>
        <taxon>Enterobacterales</taxon>
        <taxon>Morganellaceae</taxon>
        <taxon>Xenorhabdus</taxon>
    </lineage>
</organism>
<dbReference type="KEGG" id="xpo:XPG1_2585"/>
<dbReference type="AlphaFoldDB" id="A0A068R4T6"/>
<reference evidence="1 2" key="1">
    <citation type="submission" date="2013-07" db="EMBL/GenBank/DDBJ databases">
        <authorList>
            <person name="Genoscope - CEA"/>
        </authorList>
    </citation>
    <scope>NUCLEOTIDE SEQUENCE [LARGE SCALE GENOMIC DNA]</scope>
    <source>
        <strain evidence="1 2">G6</strain>
    </source>
</reference>
<sequence>MRTKIAIVGNGITAGLAANLLTSLGEITLFQSPRFFTSGIPEIIPRKVFFNALNTIDEEKTVTQTAPAIKNVLWRHSGEFHRTKLTSTEQYFVYDKGRLAAFLVENIPTEQRMQQEITHIADLTGFDRIFDCRGTQSVINDPAYVSHHTYPARTACRYLVMSSPPDQNRDDMLFWSETTIRSSRRTFFMIPVGDNRISLGCSCLPSNVISTEELFTAMAAKGIVIAPEKILFSGHVVPEGRAMTCSINHVTPLGDASSSPCPLSEYGTLKALCQIRAVTGHACFSSSEIQRPKNHEIDPHLPQELF</sequence>
<accession>A0A068R4T6</accession>